<dbReference type="AlphaFoldDB" id="H3GJ11"/>
<protein>
    <recommendedName>
        <fullName evidence="2">JmjC domain-containing protein</fullName>
    </recommendedName>
</protein>
<evidence type="ECO:0000256" key="1">
    <source>
        <dbReference type="SAM" id="MobiDB-lite"/>
    </source>
</evidence>
<dbReference type="EnsemblProtists" id="Phyra76097">
    <property type="protein sequence ID" value="Phyra76097"/>
    <property type="gene ID" value="Phyra76097"/>
</dbReference>
<dbReference type="STRING" id="164328.H3GJ11"/>
<evidence type="ECO:0000313" key="3">
    <source>
        <dbReference type="EnsemblProtists" id="Phyra76097"/>
    </source>
</evidence>
<keyword evidence="4" id="KW-1185">Reference proteome</keyword>
<accession>H3GJ11</accession>
<reference evidence="3" key="2">
    <citation type="submission" date="2015-06" db="UniProtKB">
        <authorList>
            <consortium name="EnsemblProtists"/>
        </authorList>
    </citation>
    <scope>IDENTIFICATION</scope>
    <source>
        <strain evidence="3">Pr102</strain>
    </source>
</reference>
<dbReference type="PANTHER" id="PTHR31827:SF1">
    <property type="entry name" value="EMB|CAB89363.1"/>
    <property type="match status" value="1"/>
</dbReference>
<dbReference type="Pfam" id="PF13621">
    <property type="entry name" value="Cupin_8"/>
    <property type="match status" value="1"/>
</dbReference>
<dbReference type="SMART" id="SM00558">
    <property type="entry name" value="JmjC"/>
    <property type="match status" value="1"/>
</dbReference>
<organism evidence="3 4">
    <name type="scientific">Phytophthora ramorum</name>
    <name type="common">Sudden oak death agent</name>
    <dbReference type="NCBI Taxonomy" id="164328"/>
    <lineage>
        <taxon>Eukaryota</taxon>
        <taxon>Sar</taxon>
        <taxon>Stramenopiles</taxon>
        <taxon>Oomycota</taxon>
        <taxon>Peronosporomycetes</taxon>
        <taxon>Peronosporales</taxon>
        <taxon>Peronosporaceae</taxon>
        <taxon>Phytophthora</taxon>
    </lineage>
</organism>
<dbReference type="InterPro" id="IPR003347">
    <property type="entry name" value="JmjC_dom"/>
</dbReference>
<dbReference type="Proteomes" id="UP000005238">
    <property type="component" value="Unassembled WGS sequence"/>
</dbReference>
<evidence type="ECO:0000259" key="2">
    <source>
        <dbReference type="PROSITE" id="PS51184"/>
    </source>
</evidence>
<dbReference type="InterPro" id="IPR041667">
    <property type="entry name" value="Cupin_8"/>
</dbReference>
<dbReference type="Gene3D" id="2.60.120.650">
    <property type="entry name" value="Cupin"/>
    <property type="match status" value="1"/>
</dbReference>
<dbReference type="VEuPathDB" id="FungiDB:KRP22_5342"/>
<dbReference type="eggNOG" id="KOG2132">
    <property type="taxonomic scope" value="Eukaryota"/>
</dbReference>
<dbReference type="VEuPathDB" id="FungiDB:KRP23_5963"/>
<dbReference type="SUPFAM" id="SSF51197">
    <property type="entry name" value="Clavaminate synthase-like"/>
    <property type="match status" value="1"/>
</dbReference>
<name>H3GJ11_PHYRM</name>
<dbReference type="VEuPathDB" id="FungiDB:KRP23_4564"/>
<feature type="compositionally biased region" description="Basic and acidic residues" evidence="1">
    <location>
        <begin position="107"/>
        <end position="122"/>
    </location>
</feature>
<dbReference type="InParanoid" id="H3GJ11"/>
<dbReference type="VEuPathDB" id="FungiDB:KRP22_9416"/>
<feature type="region of interest" description="Disordered" evidence="1">
    <location>
        <begin position="1"/>
        <end position="131"/>
    </location>
</feature>
<evidence type="ECO:0000313" key="4">
    <source>
        <dbReference type="Proteomes" id="UP000005238"/>
    </source>
</evidence>
<feature type="domain" description="JmjC" evidence="2">
    <location>
        <begin position="345"/>
        <end position="494"/>
    </location>
</feature>
<dbReference type="EMBL" id="DS566013">
    <property type="status" value="NOT_ANNOTATED_CDS"/>
    <property type="molecule type" value="Genomic_DNA"/>
</dbReference>
<feature type="compositionally biased region" description="Low complexity" evidence="1">
    <location>
        <begin position="57"/>
        <end position="77"/>
    </location>
</feature>
<dbReference type="PROSITE" id="PS51184">
    <property type="entry name" value="JMJC"/>
    <property type="match status" value="1"/>
</dbReference>
<dbReference type="HOGENOM" id="CLU_427956_0_0_1"/>
<sequence>MSEVAENPPTKQEGTALQPPTDAQGHPVREWIDTLLQAAGIAKDKQKTPAQSDDKAAVNPTDATAAPDDASVSTTVADAKDAAATDATTSESNKEDEDKESSPTVSDTKDVSMDPAADEAKPGEGASAPAPKRYRRRRCEIEGCSKFARFNNACSGHGGRRLCAEAGCERVAQFGHKCSAHGGIKFCSVEGCQRAVQSRGCCKTHGGGVRCQYPDCTKGAISKGFCRSHGGGSRCAEEGCEKWAQRHGYCVRHSKSSSAPKATPIQRAREPSVVDIACKERSSDCYSGNEKARQSVDLKFGDFVDYYQATFRKQSHWLQTVGGLEFYLAQCPIAVPKPDATCTKASLPAIMNHFRIPACLQGKSVTQVNLWMTVQPGRTTLHYDAYQNILVVLYGKKVVTLYPPSDTAKMYPYPVHTKSTNHSQVNIVQPDFAKHPRFKEASAQRFEVAAGDAVLIPEGWWHQVDSDEFTVAVNYWWNGVRDQLVEDPRMAPYYGRVMLEELVKQQCESRLSAVRSSAAAGTQSTFQDERRVVAAIVAANSQETRERIFLSLDATTFVKTQRLLATDHAPCWRELLANASVDLVMVLADCWESDDFEVDLLGVLFGALESEEDAVKEQLVAKQAQFRRECAVEMYQSLFG</sequence>
<proteinExistence type="predicted"/>
<dbReference type="PANTHER" id="PTHR31827">
    <property type="entry name" value="EMB|CAB89363.1"/>
    <property type="match status" value="1"/>
</dbReference>
<dbReference type="InterPro" id="IPR056866">
    <property type="entry name" value="Znf_WRKY19"/>
</dbReference>
<reference evidence="4" key="1">
    <citation type="journal article" date="2006" name="Science">
        <title>Phytophthora genome sequences uncover evolutionary origins and mechanisms of pathogenesis.</title>
        <authorList>
            <person name="Tyler B.M."/>
            <person name="Tripathy S."/>
            <person name="Zhang X."/>
            <person name="Dehal P."/>
            <person name="Jiang R.H."/>
            <person name="Aerts A."/>
            <person name="Arredondo F.D."/>
            <person name="Baxter L."/>
            <person name="Bensasson D."/>
            <person name="Beynon J.L."/>
            <person name="Chapman J."/>
            <person name="Damasceno C.M."/>
            <person name="Dorrance A.E."/>
            <person name="Dou D."/>
            <person name="Dickerman A.W."/>
            <person name="Dubchak I.L."/>
            <person name="Garbelotto M."/>
            <person name="Gijzen M."/>
            <person name="Gordon S.G."/>
            <person name="Govers F."/>
            <person name="Grunwald N.J."/>
            <person name="Huang W."/>
            <person name="Ivors K.L."/>
            <person name="Jones R.W."/>
            <person name="Kamoun S."/>
            <person name="Krampis K."/>
            <person name="Lamour K.H."/>
            <person name="Lee M.K."/>
            <person name="McDonald W.H."/>
            <person name="Medina M."/>
            <person name="Meijer H.J."/>
            <person name="Nordberg E.K."/>
            <person name="Maclean D.J."/>
            <person name="Ospina-Giraldo M.D."/>
            <person name="Morris P.F."/>
            <person name="Phuntumart V."/>
            <person name="Putnam N.H."/>
            <person name="Rash S."/>
            <person name="Rose J.K."/>
            <person name="Sakihama Y."/>
            <person name="Salamov A.A."/>
            <person name="Savidor A."/>
            <person name="Scheuring C.F."/>
            <person name="Smith B.M."/>
            <person name="Sobral B.W."/>
            <person name="Terry A."/>
            <person name="Torto-Alalibo T.A."/>
            <person name="Win J."/>
            <person name="Xu Z."/>
            <person name="Zhang H."/>
            <person name="Grigoriev I.V."/>
            <person name="Rokhsar D.S."/>
            <person name="Boore J.L."/>
        </authorList>
    </citation>
    <scope>NUCLEOTIDE SEQUENCE [LARGE SCALE GENOMIC DNA]</scope>
    <source>
        <strain evidence="4">Pr102</strain>
    </source>
</reference>
<feature type="compositionally biased region" description="Basic and acidic residues" evidence="1">
    <location>
        <begin position="42"/>
        <end position="56"/>
    </location>
</feature>
<dbReference type="Pfam" id="PF24906">
    <property type="entry name" value="Zf_WRKY19"/>
    <property type="match status" value="1"/>
</dbReference>